<comment type="caution">
    <text evidence="2">The sequence shown here is derived from an EMBL/GenBank/DDBJ whole genome shotgun (WGS) entry which is preliminary data.</text>
</comment>
<protein>
    <recommendedName>
        <fullName evidence="4">Secreted protein</fullName>
    </recommendedName>
</protein>
<reference evidence="2 3" key="1">
    <citation type="submission" date="2024-10" db="EMBL/GenBank/DDBJ databases">
        <title>The Natural Products Discovery Center: Release of the First 8490 Sequenced Strains for Exploring Actinobacteria Biosynthetic Diversity.</title>
        <authorList>
            <person name="Kalkreuter E."/>
            <person name="Kautsar S.A."/>
            <person name="Yang D."/>
            <person name="Bader C.D."/>
            <person name="Teijaro C.N."/>
            <person name="Fluegel L."/>
            <person name="Davis C.M."/>
            <person name="Simpson J.R."/>
            <person name="Lauterbach L."/>
            <person name="Steele A.D."/>
            <person name="Gui C."/>
            <person name="Meng S."/>
            <person name="Li G."/>
            <person name="Viehrig K."/>
            <person name="Ye F."/>
            <person name="Su P."/>
            <person name="Kiefer A.F."/>
            <person name="Nichols A."/>
            <person name="Cepeda A.J."/>
            <person name="Yan W."/>
            <person name="Fan B."/>
            <person name="Jiang Y."/>
            <person name="Adhikari A."/>
            <person name="Zheng C.-J."/>
            <person name="Schuster L."/>
            <person name="Cowan T.M."/>
            <person name="Smanski M.J."/>
            <person name="Chevrette M.G."/>
            <person name="De Carvalho L.P.S."/>
            <person name="Shen B."/>
        </authorList>
    </citation>
    <scope>NUCLEOTIDE SEQUENCE [LARGE SCALE GENOMIC DNA]</scope>
    <source>
        <strain evidence="2 3">NPDC001281</strain>
    </source>
</reference>
<keyword evidence="1" id="KW-0732">Signal</keyword>
<feature type="chain" id="PRO_5046362696" description="Secreted protein" evidence="1">
    <location>
        <begin position="31"/>
        <end position="148"/>
    </location>
</feature>
<evidence type="ECO:0008006" key="4">
    <source>
        <dbReference type="Google" id="ProtNLM"/>
    </source>
</evidence>
<evidence type="ECO:0000313" key="2">
    <source>
        <dbReference type="EMBL" id="MFF4776467.1"/>
    </source>
</evidence>
<sequence length="148" mass="15417">MAFVRRTLCGLVAFLTVALGMGVLSSAANAAVDNCGSSAAYSGSAEGRIDNGILRAGFCIGAGKLRRINLEYEKNNGDTSTTVKLGYQRTDSSGVGISSPIYGTAQTVTKGHTISQSFSADDPVACYHGVMLNTLTGFQYVTKVWGSC</sequence>
<gene>
    <name evidence="2" type="ORF">ACFY05_26755</name>
</gene>
<proteinExistence type="predicted"/>
<dbReference type="RefSeq" id="WP_387344843.1">
    <property type="nucleotide sequence ID" value="NZ_JBIAXI010000017.1"/>
</dbReference>
<organism evidence="2 3">
    <name type="scientific">Microtetraspora fusca</name>
    <dbReference type="NCBI Taxonomy" id="1997"/>
    <lineage>
        <taxon>Bacteria</taxon>
        <taxon>Bacillati</taxon>
        <taxon>Actinomycetota</taxon>
        <taxon>Actinomycetes</taxon>
        <taxon>Streptosporangiales</taxon>
        <taxon>Streptosporangiaceae</taxon>
        <taxon>Microtetraspora</taxon>
    </lineage>
</organism>
<dbReference type="EMBL" id="JBIAXI010000017">
    <property type="protein sequence ID" value="MFF4776467.1"/>
    <property type="molecule type" value="Genomic_DNA"/>
</dbReference>
<accession>A0ABW6VEC6</accession>
<name>A0ABW6VEC6_MICFU</name>
<evidence type="ECO:0000256" key="1">
    <source>
        <dbReference type="SAM" id="SignalP"/>
    </source>
</evidence>
<keyword evidence="3" id="KW-1185">Reference proteome</keyword>
<evidence type="ECO:0000313" key="3">
    <source>
        <dbReference type="Proteomes" id="UP001602119"/>
    </source>
</evidence>
<feature type="signal peptide" evidence="1">
    <location>
        <begin position="1"/>
        <end position="30"/>
    </location>
</feature>
<dbReference type="Proteomes" id="UP001602119">
    <property type="component" value="Unassembled WGS sequence"/>
</dbReference>